<proteinExistence type="predicted"/>
<evidence type="ECO:0000256" key="1">
    <source>
        <dbReference type="SAM" id="MobiDB-lite"/>
    </source>
</evidence>
<gene>
    <name evidence="2" type="ORF">B1H20_21660</name>
</gene>
<dbReference type="Proteomes" id="UP000192445">
    <property type="component" value="Chromosome"/>
</dbReference>
<dbReference type="Pfam" id="PF20373">
    <property type="entry name" value="DUF6668"/>
    <property type="match status" value="1"/>
</dbReference>
<accession>A0A1V0UFE3</accession>
<evidence type="ECO:0000313" key="3">
    <source>
        <dbReference type="Proteomes" id="UP000192445"/>
    </source>
</evidence>
<feature type="region of interest" description="Disordered" evidence="1">
    <location>
        <begin position="1"/>
        <end position="49"/>
    </location>
</feature>
<dbReference type="STRING" id="1935.B1H20_21660"/>
<dbReference type="EMBL" id="CP020570">
    <property type="protein sequence ID" value="ARF63688.1"/>
    <property type="molecule type" value="Genomic_DNA"/>
</dbReference>
<dbReference type="InterPro" id="IPR046609">
    <property type="entry name" value="DUF6668"/>
</dbReference>
<name>A0A1V0UFE3_STRVN</name>
<reference evidence="2 3" key="1">
    <citation type="submission" date="2017-03" db="EMBL/GenBank/DDBJ databases">
        <title>Complete Genome Sequence of a natural compounds producer, Streptomyces violaceus S21.</title>
        <authorList>
            <person name="Zhong C."/>
            <person name="Zhao Z."/>
            <person name="Fu J."/>
            <person name="Zong G."/>
            <person name="Qin R."/>
            <person name="Cao G."/>
        </authorList>
    </citation>
    <scope>NUCLEOTIDE SEQUENCE [LARGE SCALE GENOMIC DNA]</scope>
    <source>
        <strain evidence="2 3">S21</strain>
    </source>
</reference>
<dbReference type="OrthoDB" id="4549550at2"/>
<protein>
    <submittedName>
        <fullName evidence="2">Uncharacterized protein</fullName>
    </submittedName>
</protein>
<organism evidence="2 3">
    <name type="scientific">Streptomyces violaceoruber</name>
    <dbReference type="NCBI Taxonomy" id="1935"/>
    <lineage>
        <taxon>Bacteria</taxon>
        <taxon>Bacillati</taxon>
        <taxon>Actinomycetota</taxon>
        <taxon>Actinomycetes</taxon>
        <taxon>Kitasatosporales</taxon>
        <taxon>Streptomycetaceae</taxon>
        <taxon>Streptomyces</taxon>
        <taxon>Streptomyces violaceoruber group</taxon>
    </lineage>
</organism>
<evidence type="ECO:0000313" key="2">
    <source>
        <dbReference type="EMBL" id="ARF63688.1"/>
    </source>
</evidence>
<dbReference type="AlphaFoldDB" id="A0A1V0UFE3"/>
<dbReference type="KEGG" id="svu:B1H20_21660"/>
<feature type="compositionally biased region" description="Low complexity" evidence="1">
    <location>
        <begin position="25"/>
        <end position="49"/>
    </location>
</feature>
<sequence>MQVETIGGPEIWLRGPVTPSPPSHSAPSAPQQAEIGAPGGSAPSAAEGGFSWMNAHGGAGASTLAQLFGGHDSGLAWPDVAAGRPGGVLLVARTHASGLQAVSRILNAARQNEIPPGVTLSAVVLVADAPGRLPRELGRRIKVIGSVVDVHRVPWVPSWRTGNLSGPLPREVAALRRLVDGN</sequence>